<keyword evidence="2" id="KW-0472">Membrane</keyword>
<feature type="compositionally biased region" description="Low complexity" evidence="1">
    <location>
        <begin position="15"/>
        <end position="51"/>
    </location>
</feature>
<dbReference type="Pfam" id="PF16146">
    <property type="entry name" value="DUF4854"/>
    <property type="match status" value="1"/>
</dbReference>
<dbReference type="RefSeq" id="WP_152234850.1">
    <property type="nucleotide sequence ID" value="NZ_JBHSKZ010000005.1"/>
</dbReference>
<name>A0A6I1GU34_9BIFI</name>
<feature type="domain" description="DUF4190" evidence="3">
    <location>
        <begin position="166"/>
        <end position="220"/>
    </location>
</feature>
<reference evidence="4 5" key="1">
    <citation type="submission" date="2019-09" db="EMBL/GenBank/DDBJ databases">
        <title>Characterization of the phylogenetic diversity of two novel species belonging to the genus Bifidobacterium: Bifidobacterium cebidarum sp. nov. and Bifidobacterium leontopitheci sp. nov.</title>
        <authorList>
            <person name="Lugli G.A."/>
            <person name="Duranti S."/>
            <person name="Milani C."/>
            <person name="Turroni F."/>
            <person name="Ventura M."/>
        </authorList>
    </citation>
    <scope>NUCLEOTIDE SEQUENCE [LARGE SCALE GENOMIC DNA]</scope>
    <source>
        <strain evidence="4 5">LMG 31471</strain>
    </source>
</reference>
<keyword evidence="2" id="KW-1133">Transmembrane helix</keyword>
<dbReference type="InterPro" id="IPR025241">
    <property type="entry name" value="DUF4190"/>
</dbReference>
<dbReference type="Pfam" id="PF13828">
    <property type="entry name" value="DUF4190"/>
    <property type="match status" value="1"/>
</dbReference>
<keyword evidence="5" id="KW-1185">Reference proteome</keyword>
<sequence>MNDMVPGAPQPPYGNPAGAPTAPMPAGSGYERNTAAPYGQGAQQPYGQEAPTQAYGAPLAGSPSQDAPTAAYGQPLAAQGAPTQSYGNPLNPQEAPTAAYGAPLAAQEAPTQAYGSPLAPQSGYGYGNGQPGVGYGPQGGAPYGQPPVIQPEYEPVPPHADRTNTCALVGLILSFFVALPGLIVSIVGLSQIKKSGEKGKGLAIGGIVVSVIEMVLSVLLTVALFTTGFAGYKIENGKLITPQATTSQSTTAEGKSGSDSSDQSDGNTDSNGSDSNNSNGSGDSNDSNGSDSNSNGSDSNSLDNSLQQGDSDLEQDLNGSESSGSSTSGKPTVEEFANSSAVQSQIKNLSSQFAGAGIQISIRGEGNTLVYDYLVPDQYATQAEGMVSQLDSSSSSYKQVAATLNQTCDTGGNAQVRIYVHTTGGKTLYNKSFSE</sequence>
<comment type="caution">
    <text evidence="4">The sequence shown here is derived from an EMBL/GenBank/DDBJ whole genome shotgun (WGS) entry which is preliminary data.</text>
</comment>
<gene>
    <name evidence="4" type="ORF">F7D09_1531</name>
</gene>
<feature type="compositionally biased region" description="Low complexity" evidence="1">
    <location>
        <begin position="244"/>
        <end position="305"/>
    </location>
</feature>
<evidence type="ECO:0000256" key="1">
    <source>
        <dbReference type="SAM" id="MobiDB-lite"/>
    </source>
</evidence>
<evidence type="ECO:0000313" key="4">
    <source>
        <dbReference type="EMBL" id="KAB7789981.1"/>
    </source>
</evidence>
<feature type="compositionally biased region" description="Low complexity" evidence="1">
    <location>
        <begin position="319"/>
        <end position="329"/>
    </location>
</feature>
<keyword evidence="2" id="KW-0812">Transmembrane</keyword>
<feature type="region of interest" description="Disordered" evidence="1">
    <location>
        <begin position="1"/>
        <end position="96"/>
    </location>
</feature>
<feature type="region of interest" description="Disordered" evidence="1">
    <location>
        <begin position="244"/>
        <end position="339"/>
    </location>
</feature>
<dbReference type="InterPro" id="IPR032327">
    <property type="entry name" value="DUF4854"/>
</dbReference>
<feature type="compositionally biased region" description="Polar residues" evidence="1">
    <location>
        <begin position="81"/>
        <end position="91"/>
    </location>
</feature>
<feature type="transmembrane region" description="Helical" evidence="2">
    <location>
        <begin position="167"/>
        <end position="189"/>
    </location>
</feature>
<dbReference type="Proteomes" id="UP000441772">
    <property type="component" value="Unassembled WGS sequence"/>
</dbReference>
<evidence type="ECO:0000256" key="2">
    <source>
        <dbReference type="SAM" id="Phobius"/>
    </source>
</evidence>
<dbReference type="EMBL" id="WBVT01000025">
    <property type="protein sequence ID" value="KAB7789981.1"/>
    <property type="molecule type" value="Genomic_DNA"/>
</dbReference>
<dbReference type="AlphaFoldDB" id="A0A6I1GU34"/>
<feature type="transmembrane region" description="Helical" evidence="2">
    <location>
        <begin position="201"/>
        <end position="225"/>
    </location>
</feature>
<accession>A0A6I1GU34</accession>
<protein>
    <submittedName>
        <fullName evidence="4">Protocadherin domain</fullName>
    </submittedName>
</protein>
<evidence type="ECO:0000259" key="3">
    <source>
        <dbReference type="Pfam" id="PF13828"/>
    </source>
</evidence>
<evidence type="ECO:0000313" key="5">
    <source>
        <dbReference type="Proteomes" id="UP000441772"/>
    </source>
</evidence>
<organism evidence="4 5">
    <name type="scientific">Bifidobacterium leontopitheci</name>
    <dbReference type="NCBI Taxonomy" id="2650774"/>
    <lineage>
        <taxon>Bacteria</taxon>
        <taxon>Bacillati</taxon>
        <taxon>Actinomycetota</taxon>
        <taxon>Actinomycetes</taxon>
        <taxon>Bifidobacteriales</taxon>
        <taxon>Bifidobacteriaceae</taxon>
        <taxon>Bifidobacterium</taxon>
    </lineage>
</organism>
<proteinExistence type="predicted"/>